<dbReference type="RefSeq" id="WP_047215456.1">
    <property type="nucleotide sequence ID" value="NZ_CP011568.3"/>
</dbReference>
<organism evidence="2 3">
    <name type="scientific">Pandoraea thiooxydans</name>
    <dbReference type="NCBI Taxonomy" id="445709"/>
    <lineage>
        <taxon>Bacteria</taxon>
        <taxon>Pseudomonadati</taxon>
        <taxon>Pseudomonadota</taxon>
        <taxon>Betaproteobacteria</taxon>
        <taxon>Burkholderiales</taxon>
        <taxon>Burkholderiaceae</taxon>
        <taxon>Pandoraea</taxon>
    </lineage>
</organism>
<evidence type="ECO:0000313" key="3">
    <source>
        <dbReference type="Proteomes" id="UP000036700"/>
    </source>
</evidence>
<gene>
    <name evidence="2" type="ORF">ABW99_16305</name>
</gene>
<feature type="signal peptide" evidence="1">
    <location>
        <begin position="1"/>
        <end position="20"/>
    </location>
</feature>
<protein>
    <recommendedName>
        <fullName evidence="4">Lipoprotein</fullName>
    </recommendedName>
</protein>
<dbReference type="PROSITE" id="PS51257">
    <property type="entry name" value="PROKAR_LIPOPROTEIN"/>
    <property type="match status" value="1"/>
</dbReference>
<name>A0A0G3EXU0_9BURK</name>
<feature type="chain" id="PRO_5002553588" description="Lipoprotein" evidence="1">
    <location>
        <begin position="21"/>
        <end position="150"/>
    </location>
</feature>
<dbReference type="PATRIC" id="fig|445709.3.peg.3448"/>
<dbReference type="STRING" id="445709.ABW99_16305"/>
<keyword evidence="1" id="KW-0732">Signal</keyword>
<reference evidence="3" key="1">
    <citation type="submission" date="2015-06" db="EMBL/GenBank/DDBJ databases">
        <authorList>
            <person name="Lim Y.L."/>
            <person name="Ee R."/>
            <person name="Yong D."/>
            <person name="How K.Y."/>
            <person name="Yin W.F."/>
            <person name="Chan K.G."/>
        </authorList>
    </citation>
    <scope>NUCLEOTIDE SEQUENCE [LARGE SCALE GENOMIC DNA]</scope>
    <source>
        <strain evidence="3">DSM 25325</strain>
    </source>
</reference>
<accession>A0A0G3EXU0</accession>
<sequence length="150" mass="16683">MRYALAAAGCAVLLASCSFSSLPSAPIAYHPIDLDGHCAQTDVDGFREQATLKVRDNWVQALSWRLWVGQRGSCHFELSEFRQTRTRPQIELRARDGSACELMIWQEPGRVTLAHANCEQYCTPGIYQEAWPVMFDPHAGICAAATRRAG</sequence>
<dbReference type="OrthoDB" id="8526496at2"/>
<keyword evidence="3" id="KW-1185">Reference proteome</keyword>
<evidence type="ECO:0000256" key="1">
    <source>
        <dbReference type="SAM" id="SignalP"/>
    </source>
</evidence>
<dbReference type="AlphaFoldDB" id="A0A0G3EXU0"/>
<dbReference type="KEGG" id="ptx:ABW99_16305"/>
<evidence type="ECO:0008006" key="4">
    <source>
        <dbReference type="Google" id="ProtNLM"/>
    </source>
</evidence>
<evidence type="ECO:0000313" key="2">
    <source>
        <dbReference type="EMBL" id="AKJ69541.1"/>
    </source>
</evidence>
<dbReference type="EMBL" id="CP011568">
    <property type="protein sequence ID" value="AKJ69541.1"/>
    <property type="molecule type" value="Genomic_DNA"/>
</dbReference>
<proteinExistence type="predicted"/>
<dbReference type="Proteomes" id="UP000036700">
    <property type="component" value="Chromosome"/>
</dbReference>